<dbReference type="SUPFAM" id="SSF110997">
    <property type="entry name" value="Sporulation related repeat"/>
    <property type="match status" value="1"/>
</dbReference>
<feature type="region of interest" description="Disordered" evidence="1">
    <location>
        <begin position="137"/>
        <end position="193"/>
    </location>
</feature>
<proteinExistence type="predicted"/>
<protein>
    <recommendedName>
        <fullName evidence="2">SPOR domain-containing protein</fullName>
    </recommendedName>
</protein>
<feature type="region of interest" description="Disordered" evidence="1">
    <location>
        <begin position="67"/>
        <end position="92"/>
    </location>
</feature>
<organism evidence="3 4">
    <name type="scientific">Hydrogenophilus thermoluteolus</name>
    <name type="common">Pseudomonas hydrogenothermophila</name>
    <dbReference type="NCBI Taxonomy" id="297"/>
    <lineage>
        <taxon>Bacteria</taxon>
        <taxon>Pseudomonadati</taxon>
        <taxon>Pseudomonadota</taxon>
        <taxon>Hydrogenophilia</taxon>
        <taxon>Hydrogenophilales</taxon>
        <taxon>Hydrogenophilaceae</taxon>
        <taxon>Hydrogenophilus</taxon>
    </lineage>
</organism>
<dbReference type="PROSITE" id="PS51724">
    <property type="entry name" value="SPOR"/>
    <property type="match status" value="1"/>
</dbReference>
<dbReference type="GO" id="GO:0042834">
    <property type="term" value="F:peptidoglycan binding"/>
    <property type="evidence" value="ECO:0007669"/>
    <property type="project" value="InterPro"/>
</dbReference>
<name>A0A2Z6DWP4_HYDTE</name>
<dbReference type="Proteomes" id="UP000262004">
    <property type="component" value="Chromosome"/>
</dbReference>
<reference evidence="3 4" key="1">
    <citation type="submission" date="2018-04" db="EMBL/GenBank/DDBJ databases">
        <title>Complete genome sequence of Hydrogenophilus thermoluteolus TH-1.</title>
        <authorList>
            <person name="Arai H."/>
        </authorList>
    </citation>
    <scope>NUCLEOTIDE SEQUENCE [LARGE SCALE GENOMIC DNA]</scope>
    <source>
        <strain evidence="3 4">TH-1</strain>
    </source>
</reference>
<evidence type="ECO:0000256" key="1">
    <source>
        <dbReference type="SAM" id="MobiDB-lite"/>
    </source>
</evidence>
<evidence type="ECO:0000259" key="2">
    <source>
        <dbReference type="PROSITE" id="PS51724"/>
    </source>
</evidence>
<accession>A0A2Z6DWP4</accession>
<feature type="domain" description="SPOR" evidence="2">
    <location>
        <begin position="226"/>
        <end position="304"/>
    </location>
</feature>
<evidence type="ECO:0000313" key="3">
    <source>
        <dbReference type="EMBL" id="BBD76815.1"/>
    </source>
</evidence>
<dbReference type="EMBL" id="AP018558">
    <property type="protein sequence ID" value="BBD76815.1"/>
    <property type="molecule type" value="Genomic_DNA"/>
</dbReference>
<feature type="compositionally biased region" description="Low complexity" evidence="1">
    <location>
        <begin position="137"/>
        <end position="150"/>
    </location>
</feature>
<dbReference type="Pfam" id="PF05036">
    <property type="entry name" value="SPOR"/>
    <property type="match status" value="1"/>
</dbReference>
<dbReference type="Gene3D" id="3.30.70.1070">
    <property type="entry name" value="Sporulation related repeat"/>
    <property type="match status" value="1"/>
</dbReference>
<dbReference type="InterPro" id="IPR007730">
    <property type="entry name" value="SPOR-like_dom"/>
</dbReference>
<dbReference type="AlphaFoldDB" id="A0A2Z6DWP4"/>
<dbReference type="InterPro" id="IPR036680">
    <property type="entry name" value="SPOR-like_sf"/>
</dbReference>
<sequence length="341" mass="36478">MRFAIALLLVINALLFAAQSGLVSLPEPPRPQPLPQPLRSDALQLVAATVVEYTPDGAHTHRDAVAAAQSPITPPQTPPATARSEVAARPADPVTAALAGAAPETEAAALVAPTAPPPPAVITHDTIAQDKPQPSLEAVAPAQEPAAASAPQPPSTPTQPASPLPEHAAHETHPASNTVAPQPPTTPTVKTPVLLCRRTDATADERRILDELAQTVPGVQLTATAEPVVESWWVATPKAANEKRARQQAETLRQKGVTDLFIVRDPGPHQWRISLGIFRTRDRAENLVRLLRQKGVSEIEILPRTQSEHFTILAKGPEPALERFLGRAQARLPRHNWEACR</sequence>
<dbReference type="OrthoDB" id="5298866at2"/>
<evidence type="ECO:0000313" key="4">
    <source>
        <dbReference type="Proteomes" id="UP000262004"/>
    </source>
</evidence>
<dbReference type="KEGG" id="htl:HPTL_0547"/>
<gene>
    <name evidence="3" type="ORF">HPTL_0547</name>
</gene>
<feature type="compositionally biased region" description="Pro residues" evidence="1">
    <location>
        <begin position="151"/>
        <end position="163"/>
    </location>
</feature>
<keyword evidence="4" id="KW-1185">Reference proteome</keyword>
<dbReference type="RefSeq" id="WP_119334623.1">
    <property type="nucleotide sequence ID" value="NZ_AP018558.1"/>
</dbReference>